<evidence type="ECO:0000313" key="3">
    <source>
        <dbReference type="Proteomes" id="UP000438429"/>
    </source>
</evidence>
<protein>
    <submittedName>
        <fullName evidence="2">Uncharacterized protein</fullName>
    </submittedName>
</protein>
<reference evidence="2 3" key="1">
    <citation type="submission" date="2019-06" db="EMBL/GenBank/DDBJ databases">
        <title>Draft genomes of female and male turbot (Scophthalmus maximus).</title>
        <authorList>
            <person name="Xu H."/>
            <person name="Xu X.-W."/>
            <person name="Shao C."/>
            <person name="Chen S."/>
        </authorList>
    </citation>
    <scope>NUCLEOTIDE SEQUENCE [LARGE SCALE GENOMIC DNA]</scope>
    <source>
        <strain evidence="2">Ysfricsl-2016a</strain>
        <tissue evidence="2">Blood</tissue>
    </source>
</reference>
<gene>
    <name evidence="2" type="ORF">F2P81_024390</name>
</gene>
<proteinExistence type="predicted"/>
<dbReference type="EMBL" id="VEVO01000022">
    <property type="protein sequence ID" value="KAF0023760.1"/>
    <property type="molecule type" value="Genomic_DNA"/>
</dbReference>
<name>A0A6A4RWR8_SCOMX</name>
<dbReference type="Proteomes" id="UP000438429">
    <property type="component" value="Unassembled WGS sequence"/>
</dbReference>
<comment type="caution">
    <text evidence="2">The sequence shown here is derived from an EMBL/GenBank/DDBJ whole genome shotgun (WGS) entry which is preliminary data.</text>
</comment>
<dbReference type="AlphaFoldDB" id="A0A6A4RWR8"/>
<accession>A0A6A4RWR8</accession>
<evidence type="ECO:0000256" key="1">
    <source>
        <dbReference type="SAM" id="MobiDB-lite"/>
    </source>
</evidence>
<evidence type="ECO:0000313" key="2">
    <source>
        <dbReference type="EMBL" id="KAF0023760.1"/>
    </source>
</evidence>
<feature type="region of interest" description="Disordered" evidence="1">
    <location>
        <begin position="241"/>
        <end position="275"/>
    </location>
</feature>
<organism evidence="2 3">
    <name type="scientific">Scophthalmus maximus</name>
    <name type="common">Turbot</name>
    <name type="synonym">Psetta maxima</name>
    <dbReference type="NCBI Taxonomy" id="52904"/>
    <lineage>
        <taxon>Eukaryota</taxon>
        <taxon>Metazoa</taxon>
        <taxon>Chordata</taxon>
        <taxon>Craniata</taxon>
        <taxon>Vertebrata</taxon>
        <taxon>Euteleostomi</taxon>
        <taxon>Actinopterygii</taxon>
        <taxon>Neopterygii</taxon>
        <taxon>Teleostei</taxon>
        <taxon>Neoteleostei</taxon>
        <taxon>Acanthomorphata</taxon>
        <taxon>Carangaria</taxon>
        <taxon>Pleuronectiformes</taxon>
        <taxon>Pleuronectoidei</taxon>
        <taxon>Scophthalmidae</taxon>
        <taxon>Scophthalmus</taxon>
    </lineage>
</organism>
<sequence>MSNFVKYRQNAVLDSPTFEKNKVRRVHDCANCSGHTCNLVLLLTLWILNLKCLPVLEVTDLVRGPRGKESVNPKKRHQSRGDECLVETLISISDGEGVFECCYTRFHHCEDIADCEERGSTISDLCVPAAPSGLNWLHLHPTHRTDDTAEEDFCMRMWWHETPPLMCIKLRIRLVTRLTAMWRRGTKIWSRKAEENNAARARLLWDGPPSPLHCAIRFNIRITCVSEKKRRLIAADFTKNRRPAPRTATDRVDAARTTGPSLGQGPATTGTLWSADPRESWLSPVGRCRRSHKRPNWAFDSIFSVRLNRNEHNKRKGDARADLRNDQRASTLTSVPPGTPVEVKGRRAKQIPFLRLYTDQAVSAVSFGTEKEASLPPPLFPVVIHTEACSQFREGQVLIQLPDKETGYSER</sequence>